<keyword evidence="3" id="KW-1185">Reference proteome</keyword>
<evidence type="ECO:0000256" key="1">
    <source>
        <dbReference type="SAM" id="Phobius"/>
    </source>
</evidence>
<evidence type="ECO:0000313" key="2">
    <source>
        <dbReference type="EMBL" id="BCG45115.1"/>
    </source>
</evidence>
<keyword evidence="1" id="KW-0472">Membrane</keyword>
<dbReference type="KEGG" id="vg:77949713"/>
<dbReference type="RefSeq" id="YP_010673487.1">
    <property type="nucleotide sequence ID" value="NC_070985.1"/>
</dbReference>
<keyword evidence="1" id="KW-0812">Transmembrane</keyword>
<accession>A0A6J4EG44</accession>
<evidence type="ECO:0000313" key="3">
    <source>
        <dbReference type="Proteomes" id="UP000504721"/>
    </source>
</evidence>
<dbReference type="GeneID" id="77949713"/>
<feature type="transmembrane region" description="Helical" evidence="1">
    <location>
        <begin position="20"/>
        <end position="45"/>
    </location>
</feature>
<keyword evidence="1" id="KW-1133">Transmembrane helix</keyword>
<sequence length="159" mass="17635">MSKETVDAVFENSRKALRSISVFSLKSVGVLLCIGLALGGVNEVYEHFEKQKRNKIPTTEQECKVGTAGTAGILFNKEESVIISFSSNGKDYKYFIKYSEMEKDGDVTTFRGKGVSNGVPMSAEFIRGYSTTLKLDTEWGKESIYMDSDCKNIPTVTKL</sequence>
<dbReference type="Proteomes" id="UP000504721">
    <property type="component" value="Segment"/>
</dbReference>
<protein>
    <submittedName>
        <fullName evidence="2">Uncharacterized protein</fullName>
    </submittedName>
</protein>
<proteinExistence type="predicted"/>
<reference evidence="2 3" key="1">
    <citation type="submission" date="2020-06" db="EMBL/GenBank/DDBJ databases">
        <title>Genomic and proteomic analysis of O18-011, a novel Escherichia coli phage.</title>
        <authorList>
            <person name="Shahin K."/>
            <person name="Bao H."/>
            <person name="Soleimani-Delfan A."/>
            <person name="Wang R."/>
        </authorList>
    </citation>
    <scope>NUCLEOTIDE SEQUENCE [LARGE SCALE GENOMIC DNA]</scope>
</reference>
<organism evidence="2 3">
    <name type="scientific">Escherichia phage O18-011</name>
    <dbReference type="NCBI Taxonomy" id="2742113"/>
    <lineage>
        <taxon>Viruses</taxon>
        <taxon>Duplodnaviria</taxon>
        <taxon>Heunggongvirae</taxon>
        <taxon>Uroviricota</taxon>
        <taxon>Caudoviricetes</taxon>
        <taxon>Mktvariviridae</taxon>
        <taxon>Gordonclarkvirinae</taxon>
        <taxon>Kuravirus</taxon>
        <taxon>Kuravirus O18011</taxon>
    </lineage>
</organism>
<name>A0A6J4EG44_9CAUD</name>
<dbReference type="EMBL" id="LC553735">
    <property type="protein sequence ID" value="BCG45115.1"/>
    <property type="molecule type" value="Genomic_DNA"/>
</dbReference>